<evidence type="ECO:0000256" key="1">
    <source>
        <dbReference type="SAM" id="MobiDB-lite"/>
    </source>
</evidence>
<dbReference type="Pfam" id="PF12006">
    <property type="entry name" value="DUF3500"/>
    <property type="match status" value="1"/>
</dbReference>
<evidence type="ECO:0000313" key="2">
    <source>
        <dbReference type="EMBL" id="MFD0289589.1"/>
    </source>
</evidence>
<protein>
    <submittedName>
        <fullName evidence="2">DUF3500 domain-containing protein</fullName>
    </submittedName>
</protein>
<dbReference type="PANTHER" id="PTHR37489">
    <property type="entry name" value="DUF3500 DOMAIN-CONTAINING PROTEIN"/>
    <property type="match status" value="1"/>
</dbReference>
<proteinExistence type="predicted"/>
<gene>
    <name evidence="2" type="ORF">ACFQZP_49990</name>
</gene>
<accession>A0ABW2W3Q7</accession>
<feature type="region of interest" description="Disordered" evidence="1">
    <location>
        <begin position="175"/>
        <end position="194"/>
    </location>
</feature>
<organism evidence="2 3">
    <name type="scientific">Streptomyces lutosisoli</name>
    <dbReference type="NCBI Taxonomy" id="2665721"/>
    <lineage>
        <taxon>Bacteria</taxon>
        <taxon>Bacillati</taxon>
        <taxon>Actinomycetota</taxon>
        <taxon>Actinomycetes</taxon>
        <taxon>Kitasatosporales</taxon>
        <taxon>Streptomycetaceae</taxon>
        <taxon>Streptomyces</taxon>
    </lineage>
</organism>
<dbReference type="InterPro" id="IPR021889">
    <property type="entry name" value="DUF3500"/>
</dbReference>
<dbReference type="EMBL" id="JBHTEC010000009">
    <property type="protein sequence ID" value="MFD0289589.1"/>
    <property type="molecule type" value="Genomic_DNA"/>
</dbReference>
<name>A0ABW2W3Q7_9ACTN</name>
<comment type="caution">
    <text evidence="2">The sequence shown here is derived from an EMBL/GenBank/DDBJ whole genome shotgun (WGS) entry which is preliminary data.</text>
</comment>
<keyword evidence="3" id="KW-1185">Reference proteome</keyword>
<evidence type="ECO:0000313" key="3">
    <source>
        <dbReference type="Proteomes" id="UP001596957"/>
    </source>
</evidence>
<sequence length="222" mass="23779">MTPTFMGSEPTKITYNGVDYHLFKEETAAGLRLLRSLDDTQLAAALSTADKTGEDLIAGAGKDNGVIPYAGVKGSDLTGRHQQQLLLDLVEAYVGNMDEGHAQVKMREVEKHLDDTYFYWIGEYEDDSAFYYRVHSPVILIEYDAEHALAYHGDKDTSSASAAASASATATASASASAGAGPGGGSQGDSTPTTQHIHTIVRTPNGNDYGVDLLKLHRDTDH</sequence>
<dbReference type="Proteomes" id="UP001596957">
    <property type="component" value="Unassembled WGS sequence"/>
</dbReference>
<dbReference type="PANTHER" id="PTHR37489:SF1">
    <property type="entry name" value="DUF3500 DOMAIN-CONTAINING PROTEIN"/>
    <property type="match status" value="1"/>
</dbReference>
<reference evidence="3" key="1">
    <citation type="journal article" date="2019" name="Int. J. Syst. Evol. Microbiol.">
        <title>The Global Catalogue of Microorganisms (GCM) 10K type strain sequencing project: providing services to taxonomists for standard genome sequencing and annotation.</title>
        <authorList>
            <consortium name="The Broad Institute Genomics Platform"/>
            <consortium name="The Broad Institute Genome Sequencing Center for Infectious Disease"/>
            <person name="Wu L."/>
            <person name="Ma J."/>
        </authorList>
    </citation>
    <scope>NUCLEOTIDE SEQUENCE [LARGE SCALE GENOMIC DNA]</scope>
    <source>
        <strain evidence="3">CGMCC 4.7198</strain>
    </source>
</reference>
<dbReference type="RefSeq" id="WP_381264317.1">
    <property type="nucleotide sequence ID" value="NZ_JBHTBI010000096.1"/>
</dbReference>